<evidence type="ECO:0000313" key="4">
    <source>
        <dbReference type="Proteomes" id="UP000827284"/>
    </source>
</evidence>
<evidence type="ECO:0000313" key="3">
    <source>
        <dbReference type="EMBL" id="GJJ68796.1"/>
    </source>
</evidence>
<dbReference type="SUPFAM" id="SSF49503">
    <property type="entry name" value="Cupredoxins"/>
    <property type="match status" value="1"/>
</dbReference>
<dbReference type="InterPro" id="IPR008972">
    <property type="entry name" value="Cupredoxin"/>
</dbReference>
<feature type="chain" id="PRO_5040251612" evidence="2">
    <location>
        <begin position="20"/>
        <end position="184"/>
    </location>
</feature>
<proteinExistence type="predicted"/>
<feature type="region of interest" description="Disordered" evidence="1">
    <location>
        <begin position="120"/>
        <end position="146"/>
    </location>
</feature>
<name>A0A9P3H295_9FUNG</name>
<comment type="caution">
    <text evidence="3">The sequence shown here is derived from an EMBL/GenBank/DDBJ whole genome shotgun (WGS) entry which is preliminary data.</text>
</comment>
<keyword evidence="2" id="KW-0732">Signal</keyword>
<dbReference type="AlphaFoldDB" id="A0A9P3H295"/>
<dbReference type="Gene3D" id="2.60.40.420">
    <property type="entry name" value="Cupredoxins - blue copper proteins"/>
    <property type="match status" value="1"/>
</dbReference>
<feature type="compositionally biased region" description="Basic and acidic residues" evidence="1">
    <location>
        <begin position="121"/>
        <end position="132"/>
    </location>
</feature>
<feature type="signal peptide" evidence="2">
    <location>
        <begin position="1"/>
        <end position="19"/>
    </location>
</feature>
<protein>
    <submittedName>
        <fullName evidence="3">Uncharacterized protein</fullName>
    </submittedName>
</protein>
<gene>
    <name evidence="3" type="ORF">EMPS_01142</name>
</gene>
<sequence>MHLSTPILLVLACVASAMAASRQITVTDKGFEPAQVCINSGDSVNWYFAAGGHSVQETVAPGSCDSKNTWRSAVMQPGWRWSRTFKTTGVISYSSSVGNDCANGFKGTIYVGVSCPTTNEVPKETSEERARPETPAISTASKNPSGAVDTIAEDVKAKTNSAATKQASMALAAIAVAIAAAISV</sequence>
<dbReference type="EMBL" id="BQFW01000002">
    <property type="protein sequence ID" value="GJJ68796.1"/>
    <property type="molecule type" value="Genomic_DNA"/>
</dbReference>
<organism evidence="3 4">
    <name type="scientific">Entomortierella parvispora</name>
    <dbReference type="NCBI Taxonomy" id="205924"/>
    <lineage>
        <taxon>Eukaryota</taxon>
        <taxon>Fungi</taxon>
        <taxon>Fungi incertae sedis</taxon>
        <taxon>Mucoromycota</taxon>
        <taxon>Mortierellomycotina</taxon>
        <taxon>Mortierellomycetes</taxon>
        <taxon>Mortierellales</taxon>
        <taxon>Mortierellaceae</taxon>
        <taxon>Entomortierella</taxon>
    </lineage>
</organism>
<keyword evidence="4" id="KW-1185">Reference proteome</keyword>
<dbReference type="OrthoDB" id="2331100at2759"/>
<reference evidence="3" key="1">
    <citation type="submission" date="2021-11" db="EMBL/GenBank/DDBJ databases">
        <authorList>
            <person name="Herlambang A."/>
            <person name="Guo Y."/>
            <person name="Takashima Y."/>
            <person name="Nishizawa T."/>
        </authorList>
    </citation>
    <scope>NUCLEOTIDE SEQUENCE</scope>
    <source>
        <strain evidence="3">E1425</strain>
    </source>
</reference>
<accession>A0A9P3H295</accession>
<evidence type="ECO:0000256" key="1">
    <source>
        <dbReference type="SAM" id="MobiDB-lite"/>
    </source>
</evidence>
<reference evidence="3" key="2">
    <citation type="journal article" date="2022" name="Microbiol. Resour. Announc.">
        <title>Whole-Genome Sequence of Entomortierella parvispora E1425, a Mucoromycotan Fungus Associated with Burkholderiaceae-Related Endosymbiotic Bacteria.</title>
        <authorList>
            <person name="Herlambang A."/>
            <person name="Guo Y."/>
            <person name="Takashima Y."/>
            <person name="Narisawa K."/>
            <person name="Ohta H."/>
            <person name="Nishizawa T."/>
        </authorList>
    </citation>
    <scope>NUCLEOTIDE SEQUENCE</scope>
    <source>
        <strain evidence="3">E1425</strain>
    </source>
</reference>
<dbReference type="Proteomes" id="UP000827284">
    <property type="component" value="Unassembled WGS sequence"/>
</dbReference>
<evidence type="ECO:0000256" key="2">
    <source>
        <dbReference type="SAM" id="SignalP"/>
    </source>
</evidence>